<evidence type="ECO:0000259" key="2">
    <source>
        <dbReference type="PROSITE" id="PS51898"/>
    </source>
</evidence>
<name>A0ABY5ZC34_9ACTN</name>
<dbReference type="InterPro" id="IPR013762">
    <property type="entry name" value="Integrase-like_cat_sf"/>
</dbReference>
<dbReference type="SUPFAM" id="SSF56349">
    <property type="entry name" value="DNA breaking-rejoining enzymes"/>
    <property type="match status" value="1"/>
</dbReference>
<dbReference type="InterPro" id="IPR011010">
    <property type="entry name" value="DNA_brk_join_enz"/>
</dbReference>
<dbReference type="PANTHER" id="PTHR30349:SF90">
    <property type="entry name" value="TYROSINE RECOMBINASE XERD"/>
    <property type="match status" value="1"/>
</dbReference>
<dbReference type="EMBL" id="CP073721">
    <property type="protein sequence ID" value="UWZ39681.1"/>
    <property type="molecule type" value="Genomic_DNA"/>
</dbReference>
<evidence type="ECO:0000313" key="3">
    <source>
        <dbReference type="EMBL" id="UWZ39681.1"/>
    </source>
</evidence>
<evidence type="ECO:0000313" key="4">
    <source>
        <dbReference type="Proteomes" id="UP001058271"/>
    </source>
</evidence>
<dbReference type="PROSITE" id="PS51898">
    <property type="entry name" value="TYR_RECOMBINASE"/>
    <property type="match status" value="1"/>
</dbReference>
<dbReference type="InterPro" id="IPR002104">
    <property type="entry name" value="Integrase_catalytic"/>
</dbReference>
<gene>
    <name evidence="3" type="ORF">Drose_16550</name>
</gene>
<keyword evidence="1" id="KW-0233">DNA recombination</keyword>
<dbReference type="InterPro" id="IPR050090">
    <property type="entry name" value="Tyrosine_recombinase_XerCD"/>
</dbReference>
<protein>
    <submittedName>
        <fullName evidence="3">Tyrosine-type recombinase/integrase</fullName>
    </submittedName>
</protein>
<accession>A0ABY5ZC34</accession>
<organism evidence="3 4">
    <name type="scientific">Dactylosporangium roseum</name>
    <dbReference type="NCBI Taxonomy" id="47989"/>
    <lineage>
        <taxon>Bacteria</taxon>
        <taxon>Bacillati</taxon>
        <taxon>Actinomycetota</taxon>
        <taxon>Actinomycetes</taxon>
        <taxon>Micromonosporales</taxon>
        <taxon>Micromonosporaceae</taxon>
        <taxon>Dactylosporangium</taxon>
    </lineage>
</organism>
<reference evidence="3" key="1">
    <citation type="submission" date="2021-04" db="EMBL/GenBank/DDBJ databases">
        <title>Biosynthetic gene clusters of Dactylosporangioum roseum.</title>
        <authorList>
            <person name="Hartkoorn R.C."/>
            <person name="Beaudoing E."/>
            <person name="Hot D."/>
            <person name="Moureu S."/>
        </authorList>
    </citation>
    <scope>NUCLEOTIDE SEQUENCE</scope>
    <source>
        <strain evidence="3">NRRL B-16295</strain>
    </source>
</reference>
<dbReference type="Proteomes" id="UP001058271">
    <property type="component" value="Chromosome"/>
</dbReference>
<proteinExistence type="predicted"/>
<dbReference type="RefSeq" id="WP_260729109.1">
    <property type="nucleotide sequence ID" value="NZ_BAAABS010000048.1"/>
</dbReference>
<feature type="domain" description="Tyr recombinase" evidence="2">
    <location>
        <begin position="209"/>
        <end position="393"/>
    </location>
</feature>
<dbReference type="PANTHER" id="PTHR30349">
    <property type="entry name" value="PHAGE INTEGRASE-RELATED"/>
    <property type="match status" value="1"/>
</dbReference>
<keyword evidence="4" id="KW-1185">Reference proteome</keyword>
<dbReference type="Pfam" id="PF00589">
    <property type="entry name" value="Phage_integrase"/>
    <property type="match status" value="1"/>
</dbReference>
<evidence type="ECO:0000256" key="1">
    <source>
        <dbReference type="ARBA" id="ARBA00023172"/>
    </source>
</evidence>
<sequence length="401" mass="42912">MDTTVTGIGSVVVAELRAAGYMESTIGQYEKSIKALACFAAERGGVYTPALGAAFASMTISPRTGRFSAQRSFDYSRLVGVFDAYVLTGRVGLACRKRGGGGPRPVSREFIALAAAWDADMAGRDLALATRDAYGRVCRAYLVFLEARGIACLGDADGSSVLGFLDSLTGTWATSSLFWVVSNFRPFLKFTGRNDLVDAAGLARVRRSHAILPVLPDEVERLVVHACATPAIAARDAAITLLAVTTGLRACDIINLRLADIDWRARTASIVQQETHNPLTVPLTDLLVGRLADYVLDQRPDSPDDHVFLRCVAPHTRLSDHASIHRVIATVFGKAGVTGVRAGTRLLRHNAASRLLRAAVPLPTISAVLGHASPESTDLYLSVDEERLLDCVLDIPAGTRS</sequence>
<dbReference type="Gene3D" id="1.10.443.10">
    <property type="entry name" value="Intergrase catalytic core"/>
    <property type="match status" value="1"/>
</dbReference>